<evidence type="ECO:0000313" key="2">
    <source>
        <dbReference type="EMBL" id="KPV74806.1"/>
    </source>
</evidence>
<dbReference type="OMA" id="PRTPICA"/>
<feature type="domain" description="F-box" evidence="1">
    <location>
        <begin position="5"/>
        <end position="48"/>
    </location>
</feature>
<accession>A0A194S5V6</accession>
<dbReference type="GeneID" id="28977435"/>
<dbReference type="InterPro" id="IPR001810">
    <property type="entry name" value="F-box_dom"/>
</dbReference>
<dbReference type="Pfam" id="PF12937">
    <property type="entry name" value="F-box-like"/>
    <property type="match status" value="1"/>
</dbReference>
<keyword evidence="3" id="KW-1185">Reference proteome</keyword>
<proteinExistence type="predicted"/>
<dbReference type="Proteomes" id="UP000053890">
    <property type="component" value="Unassembled WGS sequence"/>
</dbReference>
<dbReference type="Gene3D" id="1.20.1280.50">
    <property type="match status" value="1"/>
</dbReference>
<reference evidence="2 3" key="1">
    <citation type="journal article" date="2015" name="Front. Microbiol.">
        <title>Genome sequence of the plant growth promoting endophytic yeast Rhodotorula graminis WP1.</title>
        <authorList>
            <person name="Firrincieli A."/>
            <person name="Otillar R."/>
            <person name="Salamov A."/>
            <person name="Schmutz J."/>
            <person name="Khan Z."/>
            <person name="Redman R.S."/>
            <person name="Fleck N.D."/>
            <person name="Lindquist E."/>
            <person name="Grigoriev I.V."/>
            <person name="Doty S.L."/>
        </authorList>
    </citation>
    <scope>NUCLEOTIDE SEQUENCE [LARGE SCALE GENOMIC DNA]</scope>
    <source>
        <strain evidence="2 3">WP1</strain>
    </source>
</reference>
<organism evidence="2 3">
    <name type="scientific">Rhodotorula graminis (strain WP1)</name>
    <dbReference type="NCBI Taxonomy" id="578459"/>
    <lineage>
        <taxon>Eukaryota</taxon>
        <taxon>Fungi</taxon>
        <taxon>Dikarya</taxon>
        <taxon>Basidiomycota</taxon>
        <taxon>Pucciniomycotina</taxon>
        <taxon>Microbotryomycetes</taxon>
        <taxon>Sporidiobolales</taxon>
        <taxon>Sporidiobolaceae</taxon>
        <taxon>Rhodotorula</taxon>
    </lineage>
</organism>
<evidence type="ECO:0000313" key="3">
    <source>
        <dbReference type="Proteomes" id="UP000053890"/>
    </source>
</evidence>
<gene>
    <name evidence="2" type="ORF">RHOBADRAFT_53744</name>
</gene>
<protein>
    <recommendedName>
        <fullName evidence="1">F-box domain-containing protein</fullName>
    </recommendedName>
</protein>
<dbReference type="AlphaFoldDB" id="A0A194S5V6"/>
<dbReference type="RefSeq" id="XP_018270855.1">
    <property type="nucleotide sequence ID" value="XM_018416987.1"/>
</dbReference>
<evidence type="ECO:0000259" key="1">
    <source>
        <dbReference type="Pfam" id="PF12937"/>
    </source>
</evidence>
<name>A0A194S5V6_RHOGW</name>
<dbReference type="EMBL" id="KQ474079">
    <property type="protein sequence ID" value="KPV74806.1"/>
    <property type="molecule type" value="Genomic_DNA"/>
</dbReference>
<sequence length="392" mass="42311">MLHVSDLPPELLLKVFSQLGSGSSYSDRERQRDLAGVAKVCRRFSELSIPLLYGDTIQVRSAGRQHCLARTLEADPALAASVHDLVVVPTADQAHAPSALVLLRSTPNLASLTLGEALFNQLEASHMRDALAAKALKRFSFGFSAGESETTSLVDLAPLLVGWTVLEHLELHGVPPDHRVRGVATAAQGPPAALVAVGPLYRLAHLEVHGVEGWHSRSFWSTAALDWVLGRSHALTSLALVDMTCGFALPALFDELVSRGCGSTLSHLALRRIRVAAHISPRLLDPNDLGTWFPSLTHLSFQDEPRTPICAAPSPAFRPSSSLRVLELHGRWPKHDLNLVRMLEGNVETSDGGQAALGKLKVVGLSPTNADVKELSAACRRHAIVFELVCKF</sequence>
<dbReference type="OrthoDB" id="2535064at2759"/>